<evidence type="ECO:0000313" key="3">
    <source>
        <dbReference type="Proteomes" id="UP000639643"/>
    </source>
</evidence>
<dbReference type="AlphaFoldDB" id="A0A8H6KSI5"/>
<gene>
    <name evidence="2" type="ORF">CMUS01_05366</name>
</gene>
<feature type="compositionally biased region" description="Gly residues" evidence="1">
    <location>
        <begin position="165"/>
        <end position="176"/>
    </location>
</feature>
<feature type="compositionally biased region" description="Basic and acidic residues" evidence="1">
    <location>
        <begin position="121"/>
        <end position="164"/>
    </location>
</feature>
<reference evidence="2" key="1">
    <citation type="journal article" date="2020" name="Phytopathology">
        <title>Genome Sequence Resources of Colletotrichum truncatum, C. plurivorum, C. musicola, and C. sojae: Four Species Pathogenic to Soybean (Glycine max).</title>
        <authorList>
            <person name="Rogerio F."/>
            <person name="Boufleur T.R."/>
            <person name="Ciampi-Guillardi M."/>
            <person name="Sukno S.A."/>
            <person name="Thon M.R."/>
            <person name="Massola Junior N.S."/>
            <person name="Baroncelli R."/>
        </authorList>
    </citation>
    <scope>NUCLEOTIDE SEQUENCE</scope>
    <source>
        <strain evidence="2">LFN0074</strain>
    </source>
</reference>
<proteinExistence type="predicted"/>
<protein>
    <submittedName>
        <fullName evidence="2">Uncharacterized protein</fullName>
    </submittedName>
</protein>
<keyword evidence="3" id="KW-1185">Reference proteome</keyword>
<feature type="region of interest" description="Disordered" evidence="1">
    <location>
        <begin position="121"/>
        <end position="176"/>
    </location>
</feature>
<evidence type="ECO:0000256" key="1">
    <source>
        <dbReference type="SAM" id="MobiDB-lite"/>
    </source>
</evidence>
<evidence type="ECO:0000313" key="2">
    <source>
        <dbReference type="EMBL" id="KAF6836518.1"/>
    </source>
</evidence>
<accession>A0A8H6KSI5</accession>
<organism evidence="2 3">
    <name type="scientific">Colletotrichum musicola</name>
    <dbReference type="NCBI Taxonomy" id="2175873"/>
    <lineage>
        <taxon>Eukaryota</taxon>
        <taxon>Fungi</taxon>
        <taxon>Dikarya</taxon>
        <taxon>Ascomycota</taxon>
        <taxon>Pezizomycotina</taxon>
        <taxon>Sordariomycetes</taxon>
        <taxon>Hypocreomycetidae</taxon>
        <taxon>Glomerellales</taxon>
        <taxon>Glomerellaceae</taxon>
        <taxon>Colletotrichum</taxon>
        <taxon>Colletotrichum orchidearum species complex</taxon>
    </lineage>
</organism>
<comment type="caution">
    <text evidence="2">The sequence shown here is derived from an EMBL/GenBank/DDBJ whole genome shotgun (WGS) entry which is preliminary data.</text>
</comment>
<dbReference type="Proteomes" id="UP000639643">
    <property type="component" value="Unassembled WGS sequence"/>
</dbReference>
<sequence length="223" mass="24569">MNGDMHEMRCRVAIPIDMYYANIDLPNLLKEAVFANGLVDAHGSLPRVAGKSRRADAQVLRLAPPPPVYRILLLLLLSRAVWLTGGQSSTAGQEQRMPNAKTFFMPTDGAPELRSALHGRAEGREQVREKRVQQQSMHDDAQGEMAVDRGHRPEKDNAERRVREVGGGGGGGGGGSITSTITSAHCVSRILLSLLLLEYRQQPQNHRMAWLGIEHLETKDHGQ</sequence>
<name>A0A8H6KSI5_9PEZI</name>
<dbReference type="EMBL" id="WIGM01000158">
    <property type="protein sequence ID" value="KAF6836518.1"/>
    <property type="molecule type" value="Genomic_DNA"/>
</dbReference>